<sequence>MSTDATARTSEVKNTSADPKTADASADGKGKGKASVAHEDERMEDEDEEEEEEEDDDDDDDDDEDMDVEESLEEIDPTSIVGRRTRGKKVDYTSPEALAKAGLKKEELEDDEEEVKMKDN</sequence>
<gene>
    <name evidence="8" type="ORF">E1B28_000414</name>
</gene>
<accession>A0A9P7V185</accession>
<dbReference type="EMBL" id="CM032181">
    <property type="protein sequence ID" value="KAG7098470.1"/>
    <property type="molecule type" value="Genomic_DNA"/>
</dbReference>
<feature type="region of interest" description="Disordered" evidence="6">
    <location>
        <begin position="1"/>
        <end position="94"/>
    </location>
</feature>
<evidence type="ECO:0000256" key="3">
    <source>
        <dbReference type="ARBA" id="ARBA00008057"/>
    </source>
</evidence>
<dbReference type="GO" id="GO:0005634">
    <property type="term" value="C:nucleus"/>
    <property type="evidence" value="ECO:0007669"/>
    <property type="project" value="UniProtKB-SubCell"/>
</dbReference>
<evidence type="ECO:0000256" key="6">
    <source>
        <dbReference type="SAM" id="MobiDB-lite"/>
    </source>
</evidence>
<dbReference type="SMART" id="SM01082">
    <property type="entry name" value="CHZ"/>
    <property type="match status" value="1"/>
</dbReference>
<feature type="region of interest" description="Disordered" evidence="6">
    <location>
        <begin position="101"/>
        <end position="120"/>
    </location>
</feature>
<feature type="compositionally biased region" description="Acidic residues" evidence="6">
    <location>
        <begin position="42"/>
        <end position="76"/>
    </location>
</feature>
<evidence type="ECO:0000256" key="5">
    <source>
        <dbReference type="ARBA" id="ARBA00023242"/>
    </source>
</evidence>
<dbReference type="Pfam" id="PF09649">
    <property type="entry name" value="CHZ"/>
    <property type="match status" value="1"/>
</dbReference>
<dbReference type="RefSeq" id="XP_043014940.1">
    <property type="nucleotide sequence ID" value="XM_043146240.1"/>
</dbReference>
<evidence type="ECO:0000256" key="2">
    <source>
        <dbReference type="ARBA" id="ARBA00004123"/>
    </source>
</evidence>
<comment type="caution">
    <text evidence="8">The sequence shown here is derived from an EMBL/GenBank/DDBJ whole genome shotgun (WGS) entry which is preliminary data.</text>
</comment>
<keyword evidence="4" id="KW-0143">Chaperone</keyword>
<feature type="domain" description="Histone chaperone" evidence="7">
    <location>
        <begin position="66"/>
        <end position="101"/>
    </location>
</feature>
<evidence type="ECO:0000256" key="1">
    <source>
        <dbReference type="ARBA" id="ARBA00002212"/>
    </source>
</evidence>
<dbReference type="AlphaFoldDB" id="A0A9P7V185"/>
<dbReference type="KEGG" id="more:E1B28_000414"/>
<evidence type="ECO:0000313" key="9">
    <source>
        <dbReference type="Proteomes" id="UP001049176"/>
    </source>
</evidence>
<dbReference type="Proteomes" id="UP001049176">
    <property type="component" value="Chromosome 1"/>
</dbReference>
<name>A0A9P7V185_9AGAR</name>
<feature type="compositionally biased region" description="Polar residues" evidence="6">
    <location>
        <begin position="1"/>
        <end position="18"/>
    </location>
</feature>
<proteinExistence type="inferred from homology"/>
<protein>
    <recommendedName>
        <fullName evidence="7">Histone chaperone domain-containing protein</fullName>
    </recommendedName>
</protein>
<comment type="function">
    <text evidence="1">Forms a chaperone-bound H2A.Z-H2B complex that acts as a source for SWR1 complex-dependent H2A to H2A.Z histone replacement in chromatin.</text>
</comment>
<organism evidence="8 9">
    <name type="scientific">Marasmius oreades</name>
    <name type="common">fairy-ring Marasmius</name>
    <dbReference type="NCBI Taxonomy" id="181124"/>
    <lineage>
        <taxon>Eukaryota</taxon>
        <taxon>Fungi</taxon>
        <taxon>Dikarya</taxon>
        <taxon>Basidiomycota</taxon>
        <taxon>Agaricomycotina</taxon>
        <taxon>Agaricomycetes</taxon>
        <taxon>Agaricomycetidae</taxon>
        <taxon>Agaricales</taxon>
        <taxon>Marasmiineae</taxon>
        <taxon>Marasmiaceae</taxon>
        <taxon>Marasmius</taxon>
    </lineage>
</organism>
<comment type="subcellular location">
    <subcellularLocation>
        <location evidence="2">Nucleus</location>
    </subcellularLocation>
</comment>
<evidence type="ECO:0000313" key="8">
    <source>
        <dbReference type="EMBL" id="KAG7098470.1"/>
    </source>
</evidence>
<keyword evidence="5" id="KW-0539">Nucleus</keyword>
<dbReference type="InterPro" id="IPR019098">
    <property type="entry name" value="Histone_chaperone_domain_CHZ"/>
</dbReference>
<dbReference type="OrthoDB" id="3364766at2759"/>
<evidence type="ECO:0000259" key="7">
    <source>
        <dbReference type="SMART" id="SM01082"/>
    </source>
</evidence>
<comment type="similarity">
    <text evidence="3">Belongs to the CHZ1 family.</text>
</comment>
<feature type="compositionally biased region" description="Basic and acidic residues" evidence="6">
    <location>
        <begin position="26"/>
        <end position="41"/>
    </location>
</feature>
<evidence type="ECO:0000256" key="4">
    <source>
        <dbReference type="ARBA" id="ARBA00023186"/>
    </source>
</evidence>
<reference evidence="8" key="1">
    <citation type="journal article" date="2021" name="Genome Biol. Evol.">
        <title>The assembled and annotated genome of the fairy-ring fungus Marasmius oreades.</title>
        <authorList>
            <person name="Hiltunen M."/>
            <person name="Ament-Velasquez S.L."/>
            <person name="Johannesson H."/>
        </authorList>
    </citation>
    <scope>NUCLEOTIDE SEQUENCE</scope>
    <source>
        <strain evidence="8">03SP1</strain>
    </source>
</reference>
<dbReference type="GeneID" id="66069490"/>
<keyword evidence="9" id="KW-1185">Reference proteome</keyword>